<reference evidence="2" key="3">
    <citation type="submission" date="2018-07" db="EMBL/GenBank/DDBJ databases">
        <title>WGS assembly of Glycine max.</title>
        <authorList>
            <person name="Schmutz J."/>
            <person name="Cannon S."/>
            <person name="Schlueter J."/>
            <person name="Ma J."/>
            <person name="Mitros T."/>
            <person name="Nelson W."/>
            <person name="Hyten D."/>
            <person name="Song Q."/>
            <person name="Thelen J."/>
            <person name="Cheng J."/>
            <person name="Xu D."/>
            <person name="Hellsten U."/>
            <person name="May G."/>
            <person name="Yu Y."/>
            <person name="Sakurai T."/>
            <person name="Umezawa T."/>
            <person name="Bhattacharyya M."/>
            <person name="Sandhu D."/>
            <person name="Valliyodan B."/>
            <person name="Lindquist E."/>
            <person name="Peto M."/>
            <person name="Grant D."/>
            <person name="Shu S."/>
            <person name="Goodstein D."/>
            <person name="Barry K."/>
            <person name="Futrell-Griggs M."/>
            <person name="Abernathy B."/>
            <person name="Du J."/>
            <person name="Tian Z."/>
            <person name="Zhu L."/>
            <person name="Gill N."/>
            <person name="Joshi T."/>
            <person name="Libault M."/>
            <person name="Sethuraman A."/>
            <person name="Zhang X."/>
            <person name="Shinozaki K."/>
            <person name="Nguyen H."/>
            <person name="Wing R."/>
            <person name="Cregan P."/>
            <person name="Specht J."/>
            <person name="Grimwood J."/>
            <person name="Rokhsar D."/>
            <person name="Stacey G."/>
            <person name="Shoemaker R."/>
            <person name="Jackson S."/>
        </authorList>
    </citation>
    <scope>NUCLEOTIDE SEQUENCE</scope>
    <source>
        <tissue evidence="2">Callus</tissue>
    </source>
</reference>
<dbReference type="AlphaFoldDB" id="K7LU76"/>
<gene>
    <name evidence="2" type="ORF">GLYMA_12G112100</name>
</gene>
<evidence type="ECO:0000256" key="1">
    <source>
        <dbReference type="SAM" id="SignalP"/>
    </source>
</evidence>
<sequence length="101" mass="11341">MGHAVSFLFSLTRLLYLCLASYVHLGVEIFNKKCFFLVKNCLVFNGRALTLRTETDKVTSSILVLIIEILISMCLIDGNKHLLHLTLLCSTLTHATIFHSS</sequence>
<dbReference type="HOGENOM" id="CLU_2296726_0_0_1"/>
<keyword evidence="4" id="KW-1185">Reference proteome</keyword>
<feature type="signal peptide" evidence="1">
    <location>
        <begin position="1"/>
        <end position="20"/>
    </location>
</feature>
<dbReference type="PaxDb" id="3847-GLYMA12G12613.1"/>
<feature type="chain" id="PRO_5014581428" description="Secreted protein" evidence="1">
    <location>
        <begin position="21"/>
        <end position="101"/>
    </location>
</feature>
<evidence type="ECO:0000313" key="4">
    <source>
        <dbReference type="Proteomes" id="UP000008827"/>
    </source>
</evidence>
<dbReference type="Proteomes" id="UP000008827">
    <property type="component" value="Chromosome 12"/>
</dbReference>
<protein>
    <recommendedName>
        <fullName evidence="5">Secreted protein</fullName>
    </recommendedName>
</protein>
<evidence type="ECO:0000313" key="3">
    <source>
        <dbReference type="EnsemblPlants" id="KRH25564"/>
    </source>
</evidence>
<dbReference type="EMBL" id="CM000845">
    <property type="protein sequence ID" value="KRH25564.1"/>
    <property type="molecule type" value="Genomic_DNA"/>
</dbReference>
<evidence type="ECO:0000313" key="2">
    <source>
        <dbReference type="EMBL" id="KRH25564.1"/>
    </source>
</evidence>
<organism evidence="2">
    <name type="scientific">Glycine max</name>
    <name type="common">Soybean</name>
    <name type="synonym">Glycine hispida</name>
    <dbReference type="NCBI Taxonomy" id="3847"/>
    <lineage>
        <taxon>Eukaryota</taxon>
        <taxon>Viridiplantae</taxon>
        <taxon>Streptophyta</taxon>
        <taxon>Embryophyta</taxon>
        <taxon>Tracheophyta</taxon>
        <taxon>Spermatophyta</taxon>
        <taxon>Magnoliopsida</taxon>
        <taxon>eudicotyledons</taxon>
        <taxon>Gunneridae</taxon>
        <taxon>Pentapetalae</taxon>
        <taxon>rosids</taxon>
        <taxon>fabids</taxon>
        <taxon>Fabales</taxon>
        <taxon>Fabaceae</taxon>
        <taxon>Papilionoideae</taxon>
        <taxon>50 kb inversion clade</taxon>
        <taxon>NPAAA clade</taxon>
        <taxon>indigoferoid/millettioid clade</taxon>
        <taxon>Phaseoleae</taxon>
        <taxon>Glycine</taxon>
        <taxon>Glycine subgen. Soja</taxon>
    </lineage>
</organism>
<proteinExistence type="predicted"/>
<dbReference type="EnsemblPlants" id="KRH25564">
    <property type="protein sequence ID" value="KRH25564"/>
    <property type="gene ID" value="GLYMA_12G112100"/>
</dbReference>
<dbReference type="InParanoid" id="K7LU76"/>
<keyword evidence="1" id="KW-0732">Signal</keyword>
<reference evidence="2 3" key="1">
    <citation type="journal article" date="2010" name="Nature">
        <title>Genome sequence of the palaeopolyploid soybean.</title>
        <authorList>
            <person name="Schmutz J."/>
            <person name="Cannon S.B."/>
            <person name="Schlueter J."/>
            <person name="Ma J."/>
            <person name="Mitros T."/>
            <person name="Nelson W."/>
            <person name="Hyten D.L."/>
            <person name="Song Q."/>
            <person name="Thelen J.J."/>
            <person name="Cheng J."/>
            <person name="Xu D."/>
            <person name="Hellsten U."/>
            <person name="May G.D."/>
            <person name="Yu Y."/>
            <person name="Sakurai T."/>
            <person name="Umezawa T."/>
            <person name="Bhattacharyya M.K."/>
            <person name="Sandhu D."/>
            <person name="Valliyodan B."/>
            <person name="Lindquist E."/>
            <person name="Peto M."/>
            <person name="Grant D."/>
            <person name="Shu S."/>
            <person name="Goodstein D."/>
            <person name="Barry K."/>
            <person name="Futrell-Griggs M."/>
            <person name="Abernathy B."/>
            <person name="Du J."/>
            <person name="Tian Z."/>
            <person name="Zhu L."/>
            <person name="Gill N."/>
            <person name="Joshi T."/>
            <person name="Libault M."/>
            <person name="Sethuraman A."/>
            <person name="Zhang X.-C."/>
            <person name="Shinozaki K."/>
            <person name="Nguyen H.T."/>
            <person name="Wing R.A."/>
            <person name="Cregan P."/>
            <person name="Specht J."/>
            <person name="Grimwood J."/>
            <person name="Rokhsar D."/>
            <person name="Stacey G."/>
            <person name="Shoemaker R.C."/>
            <person name="Jackson S.A."/>
        </authorList>
    </citation>
    <scope>NUCLEOTIDE SEQUENCE [LARGE SCALE GENOMIC DNA]</scope>
    <source>
        <strain evidence="3">cv. Williams 82</strain>
        <tissue evidence="2">Callus</tissue>
    </source>
</reference>
<accession>K7LU76</accession>
<name>K7LU76_SOYBN</name>
<reference evidence="3" key="2">
    <citation type="submission" date="2018-02" db="UniProtKB">
        <authorList>
            <consortium name="EnsemblPlants"/>
        </authorList>
    </citation>
    <scope>IDENTIFICATION</scope>
    <source>
        <strain evidence="3">Williams 82</strain>
    </source>
</reference>
<dbReference type="Gramene" id="KRH25564">
    <property type="protein sequence ID" value="KRH25564"/>
    <property type="gene ID" value="GLYMA_12G112100"/>
</dbReference>
<evidence type="ECO:0008006" key="5">
    <source>
        <dbReference type="Google" id="ProtNLM"/>
    </source>
</evidence>
<dbReference type="OrthoDB" id="10537275at2759"/>